<evidence type="ECO:0000256" key="2">
    <source>
        <dbReference type="ARBA" id="ARBA00022771"/>
    </source>
</evidence>
<evidence type="ECO:0000313" key="12">
    <source>
        <dbReference type="EMBL" id="KAK4347789.1"/>
    </source>
</evidence>
<feature type="signal peptide" evidence="10">
    <location>
        <begin position="1"/>
        <end position="23"/>
    </location>
</feature>
<dbReference type="PANTHER" id="PTHR31089">
    <property type="entry name" value="CYCLIC DOF FACTOR 2"/>
    <property type="match status" value="1"/>
</dbReference>
<dbReference type="EMBL" id="JAVYJV010000018">
    <property type="protein sequence ID" value="KAK4347789.1"/>
    <property type="molecule type" value="Genomic_DNA"/>
</dbReference>
<dbReference type="GO" id="GO:0003677">
    <property type="term" value="F:DNA binding"/>
    <property type="evidence" value="ECO:0007669"/>
    <property type="project" value="UniProtKB-UniRule"/>
</dbReference>
<keyword evidence="7 8" id="KW-0539">Nucleus</keyword>
<name>A0AAE1R8Z8_9SOLA</name>
<keyword evidence="13" id="KW-1185">Reference proteome</keyword>
<dbReference type="Proteomes" id="UP001291623">
    <property type="component" value="Unassembled WGS sequence"/>
</dbReference>
<keyword evidence="2 8" id="KW-0863">Zinc-finger</keyword>
<organism evidence="12 13">
    <name type="scientific">Anisodus tanguticus</name>
    <dbReference type="NCBI Taxonomy" id="243964"/>
    <lineage>
        <taxon>Eukaryota</taxon>
        <taxon>Viridiplantae</taxon>
        <taxon>Streptophyta</taxon>
        <taxon>Embryophyta</taxon>
        <taxon>Tracheophyta</taxon>
        <taxon>Spermatophyta</taxon>
        <taxon>Magnoliopsida</taxon>
        <taxon>eudicotyledons</taxon>
        <taxon>Gunneridae</taxon>
        <taxon>Pentapetalae</taxon>
        <taxon>asterids</taxon>
        <taxon>lamiids</taxon>
        <taxon>Solanales</taxon>
        <taxon>Solanaceae</taxon>
        <taxon>Solanoideae</taxon>
        <taxon>Hyoscyameae</taxon>
        <taxon>Anisodus</taxon>
    </lineage>
</organism>
<dbReference type="GO" id="GO:0003700">
    <property type="term" value="F:DNA-binding transcription factor activity"/>
    <property type="evidence" value="ECO:0007669"/>
    <property type="project" value="InterPro"/>
</dbReference>
<dbReference type="GO" id="GO:0005634">
    <property type="term" value="C:nucleus"/>
    <property type="evidence" value="ECO:0007669"/>
    <property type="project" value="UniProtKB-SubCell"/>
</dbReference>
<dbReference type="PANTHER" id="PTHR31089:SF75">
    <property type="entry name" value="CYCLIC DOF FACTOR 2"/>
    <property type="match status" value="1"/>
</dbReference>
<accession>A0AAE1R8Z8</accession>
<evidence type="ECO:0000259" key="11">
    <source>
        <dbReference type="PROSITE" id="PS50884"/>
    </source>
</evidence>
<evidence type="ECO:0000256" key="8">
    <source>
        <dbReference type="PROSITE-ProRule" id="PRU00071"/>
    </source>
</evidence>
<keyword evidence="1" id="KW-0479">Metal-binding</keyword>
<dbReference type="InterPro" id="IPR003851">
    <property type="entry name" value="Znf_Dof"/>
</dbReference>
<proteinExistence type="predicted"/>
<feature type="region of interest" description="Disordered" evidence="9">
    <location>
        <begin position="75"/>
        <end position="99"/>
    </location>
</feature>
<sequence length="471" mass="52640">MRMNAMQMICMYAMVICTRYTHTATIAVSHDPWGTHEVHIPIWNVPSDTSCVAEVSSTVITLVIMKNLGMRRTRTIQLPDIPESSGTPQADEDTNGEEDVEAHKDNFEGNLDVDKDQIETLTGEELQDQNSDPTRTDSIKGPAVDNDCSTRPSKSEDEQGEASNSQEKILKKPDKILPCPRCNSMETKFCYFNNYNVNQPRHFCKNCQRYWTAGGTMRNVPVGAGRRKNKNSIPHYRQISVFETLPNAQTDYPNGIQQPIVAFASPTPLCESMASVLNIGDKTMHNCSHNGFHKPEETGVPVTYGAGDNGDDHSRRSSVTTANSEDEVNKIVPDLLRTNCHNFPPYLTCYPGAPWPYPWSSAVPPPGYCPPGFPMPFYPAASYWGYTVAGSWNVPWVSPTTASLTQTSQTSGPNSPTLGKHSRDENIQKPLSSKLEPLKESNPEKCLWVPKLCELMIQERLQRVLYGRHWE</sequence>
<dbReference type="GO" id="GO:0008270">
    <property type="term" value="F:zinc ion binding"/>
    <property type="evidence" value="ECO:0007669"/>
    <property type="project" value="UniProtKB-KW"/>
</dbReference>
<comment type="subcellular location">
    <subcellularLocation>
        <location evidence="8">Nucleus</location>
    </subcellularLocation>
</comment>
<evidence type="ECO:0000256" key="3">
    <source>
        <dbReference type="ARBA" id="ARBA00022833"/>
    </source>
</evidence>
<dbReference type="PROSITE" id="PS01361">
    <property type="entry name" value="ZF_DOF_1"/>
    <property type="match status" value="1"/>
</dbReference>
<protein>
    <recommendedName>
        <fullName evidence="11">Dof-type domain-containing protein</fullName>
    </recommendedName>
</protein>
<evidence type="ECO:0000256" key="4">
    <source>
        <dbReference type="ARBA" id="ARBA00023015"/>
    </source>
</evidence>
<evidence type="ECO:0000256" key="1">
    <source>
        <dbReference type="ARBA" id="ARBA00022723"/>
    </source>
</evidence>
<dbReference type="AlphaFoldDB" id="A0AAE1R8Z8"/>
<evidence type="ECO:0000313" key="13">
    <source>
        <dbReference type="Proteomes" id="UP001291623"/>
    </source>
</evidence>
<dbReference type="PROSITE" id="PS50884">
    <property type="entry name" value="ZF_DOF_2"/>
    <property type="match status" value="1"/>
</dbReference>
<feature type="region of interest" description="Disordered" evidence="9">
    <location>
        <begin position="123"/>
        <end position="169"/>
    </location>
</feature>
<evidence type="ECO:0000256" key="7">
    <source>
        <dbReference type="ARBA" id="ARBA00023242"/>
    </source>
</evidence>
<dbReference type="InterPro" id="IPR045174">
    <property type="entry name" value="Dof"/>
</dbReference>
<dbReference type="Pfam" id="PF02701">
    <property type="entry name" value="Zn_ribbon_Dof"/>
    <property type="match status" value="1"/>
</dbReference>
<feature type="domain" description="Dof-type" evidence="11">
    <location>
        <begin position="177"/>
        <end position="231"/>
    </location>
</feature>
<gene>
    <name evidence="12" type="ORF">RND71_034128</name>
</gene>
<feature type="compositionally biased region" description="Acidic residues" evidence="9">
    <location>
        <begin position="90"/>
        <end position="99"/>
    </location>
</feature>
<keyword evidence="5 8" id="KW-0238">DNA-binding</keyword>
<feature type="chain" id="PRO_5041930293" description="Dof-type domain-containing protein" evidence="10">
    <location>
        <begin position="24"/>
        <end position="471"/>
    </location>
</feature>
<keyword evidence="6" id="KW-0804">Transcription</keyword>
<comment type="caution">
    <text evidence="12">The sequence shown here is derived from an EMBL/GenBank/DDBJ whole genome shotgun (WGS) entry which is preliminary data.</text>
</comment>
<reference evidence="12" key="1">
    <citation type="submission" date="2023-12" db="EMBL/GenBank/DDBJ databases">
        <title>Genome assembly of Anisodus tanguticus.</title>
        <authorList>
            <person name="Wang Y.-J."/>
        </authorList>
    </citation>
    <scope>NUCLEOTIDE SEQUENCE</scope>
    <source>
        <strain evidence="12">KB-2021</strain>
        <tissue evidence="12">Leaf</tissue>
    </source>
</reference>
<evidence type="ECO:0000256" key="6">
    <source>
        <dbReference type="ARBA" id="ARBA00023163"/>
    </source>
</evidence>
<feature type="region of interest" description="Disordered" evidence="9">
    <location>
        <begin position="307"/>
        <end position="326"/>
    </location>
</feature>
<evidence type="ECO:0000256" key="10">
    <source>
        <dbReference type="SAM" id="SignalP"/>
    </source>
</evidence>
<evidence type="ECO:0000256" key="9">
    <source>
        <dbReference type="SAM" id="MobiDB-lite"/>
    </source>
</evidence>
<feature type="region of interest" description="Disordered" evidence="9">
    <location>
        <begin position="403"/>
        <end position="438"/>
    </location>
</feature>
<keyword evidence="3" id="KW-0862">Zinc</keyword>
<keyword evidence="10" id="KW-0732">Signal</keyword>
<keyword evidence="4" id="KW-0805">Transcription regulation</keyword>
<evidence type="ECO:0000256" key="5">
    <source>
        <dbReference type="ARBA" id="ARBA00023125"/>
    </source>
</evidence>